<sequence length="176" mass="18511">MRTLSLVAAAIAAMLSVGCASTSGNETAANPAVVNAETAKPQTLLLARLQPVAGVVTSEHDSGIKVTFPGSAAFSHDGAHINEPLQQQLGAVAQILKNTPFNKLTVLGHTDSSGQLVYNNNLSQQRAEQVKEFLQQQGLNAEQLEAQGRGPAEPIADNTSLQGKAANRRIEIMLSF</sequence>
<dbReference type="Gene3D" id="3.30.1330.60">
    <property type="entry name" value="OmpA-like domain"/>
    <property type="match status" value="1"/>
</dbReference>
<reference evidence="7 8" key="1">
    <citation type="submission" date="2021-08" db="EMBL/GenBank/DDBJ databases">
        <title>Rheinheimera aquimaris sp. nov., isolated from seawater of the East Sea in Korea.</title>
        <authorList>
            <person name="Kim K.H."/>
            <person name="Wenting R."/>
            <person name="Kim K.R."/>
            <person name="Jeon C.O."/>
        </authorList>
    </citation>
    <scope>NUCLEOTIDE SEQUENCE [LARGE SCALE GENOMIC DNA]</scope>
    <source>
        <strain evidence="7 8">MA-13</strain>
    </source>
</reference>
<dbReference type="PROSITE" id="PS51257">
    <property type="entry name" value="PROKAR_LIPOPROTEIN"/>
    <property type="match status" value="1"/>
</dbReference>
<dbReference type="PRINTS" id="PR01021">
    <property type="entry name" value="OMPADOMAIN"/>
</dbReference>
<gene>
    <name evidence="7" type="ORF">I4W93_009665</name>
</gene>
<evidence type="ECO:0000256" key="3">
    <source>
        <dbReference type="ARBA" id="ARBA00023237"/>
    </source>
</evidence>
<feature type="domain" description="OmpA-like" evidence="6">
    <location>
        <begin position="61"/>
        <end position="176"/>
    </location>
</feature>
<feature type="chain" id="PRO_5046268900" evidence="5">
    <location>
        <begin position="29"/>
        <end position="176"/>
    </location>
</feature>
<proteinExistence type="predicted"/>
<dbReference type="InterPro" id="IPR036737">
    <property type="entry name" value="OmpA-like_sf"/>
</dbReference>
<keyword evidence="8" id="KW-1185">Reference proteome</keyword>
<evidence type="ECO:0000313" key="8">
    <source>
        <dbReference type="Proteomes" id="UP000663814"/>
    </source>
</evidence>
<keyword evidence="5" id="KW-0732">Signal</keyword>
<dbReference type="EMBL" id="JAERPS020000003">
    <property type="protein sequence ID" value="MBZ9611864.1"/>
    <property type="molecule type" value="Genomic_DNA"/>
</dbReference>
<dbReference type="Proteomes" id="UP000663814">
    <property type="component" value="Unassembled WGS sequence"/>
</dbReference>
<name>A0ABS7X9L3_9GAMM</name>
<evidence type="ECO:0000259" key="6">
    <source>
        <dbReference type="PROSITE" id="PS51123"/>
    </source>
</evidence>
<dbReference type="SUPFAM" id="SSF103088">
    <property type="entry name" value="OmpA-like"/>
    <property type="match status" value="1"/>
</dbReference>
<dbReference type="CDD" id="cd07185">
    <property type="entry name" value="OmpA_C-like"/>
    <property type="match status" value="1"/>
</dbReference>
<comment type="caution">
    <text evidence="7">The sequence shown here is derived from an EMBL/GenBank/DDBJ whole genome shotgun (WGS) entry which is preliminary data.</text>
</comment>
<protein>
    <submittedName>
        <fullName evidence="7">OmpA family protein</fullName>
    </submittedName>
</protein>
<dbReference type="Pfam" id="PF00691">
    <property type="entry name" value="OmpA"/>
    <property type="match status" value="1"/>
</dbReference>
<dbReference type="InterPro" id="IPR006690">
    <property type="entry name" value="OMPA-like_CS"/>
</dbReference>
<dbReference type="InterPro" id="IPR006664">
    <property type="entry name" value="OMP_bac"/>
</dbReference>
<evidence type="ECO:0000256" key="1">
    <source>
        <dbReference type="ARBA" id="ARBA00004442"/>
    </source>
</evidence>
<evidence type="ECO:0000313" key="7">
    <source>
        <dbReference type="EMBL" id="MBZ9611864.1"/>
    </source>
</evidence>
<dbReference type="PANTHER" id="PTHR30329:SF21">
    <property type="entry name" value="LIPOPROTEIN YIAD-RELATED"/>
    <property type="match status" value="1"/>
</dbReference>
<evidence type="ECO:0000256" key="2">
    <source>
        <dbReference type="ARBA" id="ARBA00023136"/>
    </source>
</evidence>
<dbReference type="PANTHER" id="PTHR30329">
    <property type="entry name" value="STATOR ELEMENT OF FLAGELLAR MOTOR COMPLEX"/>
    <property type="match status" value="1"/>
</dbReference>
<dbReference type="PROSITE" id="PS51123">
    <property type="entry name" value="OMPA_2"/>
    <property type="match status" value="1"/>
</dbReference>
<dbReference type="PRINTS" id="PR01023">
    <property type="entry name" value="NAFLGMOTY"/>
</dbReference>
<keyword evidence="2 4" id="KW-0472">Membrane</keyword>
<keyword evidence="3" id="KW-0998">Cell outer membrane</keyword>
<organism evidence="7 8">
    <name type="scientific">Rheinheimera maricola</name>
    <dbReference type="NCBI Taxonomy" id="2793282"/>
    <lineage>
        <taxon>Bacteria</taxon>
        <taxon>Pseudomonadati</taxon>
        <taxon>Pseudomonadota</taxon>
        <taxon>Gammaproteobacteria</taxon>
        <taxon>Chromatiales</taxon>
        <taxon>Chromatiaceae</taxon>
        <taxon>Rheinheimera</taxon>
    </lineage>
</organism>
<dbReference type="InterPro" id="IPR050330">
    <property type="entry name" value="Bact_OuterMem_StrucFunc"/>
</dbReference>
<dbReference type="PROSITE" id="PS01068">
    <property type="entry name" value="OMPA_1"/>
    <property type="match status" value="1"/>
</dbReference>
<comment type="subcellular location">
    <subcellularLocation>
        <location evidence="1">Cell outer membrane</location>
    </subcellularLocation>
</comment>
<feature type="signal peptide" evidence="5">
    <location>
        <begin position="1"/>
        <end position="28"/>
    </location>
</feature>
<dbReference type="RefSeq" id="WP_205311131.1">
    <property type="nucleotide sequence ID" value="NZ_JAERPS020000003.1"/>
</dbReference>
<accession>A0ABS7X9L3</accession>
<dbReference type="InterPro" id="IPR006665">
    <property type="entry name" value="OmpA-like"/>
</dbReference>
<evidence type="ECO:0000256" key="4">
    <source>
        <dbReference type="PROSITE-ProRule" id="PRU00473"/>
    </source>
</evidence>
<evidence type="ECO:0000256" key="5">
    <source>
        <dbReference type="SAM" id="SignalP"/>
    </source>
</evidence>